<dbReference type="Proteomes" id="UP000245489">
    <property type="component" value="Unassembled WGS sequence"/>
</dbReference>
<reference evidence="2 3" key="1">
    <citation type="submission" date="2018-05" db="EMBL/GenBank/DDBJ databases">
        <title>Genomic Encyclopedia of Archaeal and Bacterial Type Strains, Phase II (KMG-II): from individual species to whole genera.</title>
        <authorList>
            <person name="Goeker M."/>
        </authorList>
    </citation>
    <scope>NUCLEOTIDE SEQUENCE [LARGE SCALE GENOMIC DNA]</scope>
    <source>
        <strain evidence="2 3">DSM 22214</strain>
    </source>
</reference>
<feature type="region of interest" description="Disordered" evidence="1">
    <location>
        <begin position="1"/>
        <end position="39"/>
    </location>
</feature>
<sequence length="39" mass="4428">DIDNREQSLENSEVKAEEAPKPKPAFKPKFKRPDSGENT</sequence>
<dbReference type="AlphaFoldDB" id="A0A316DFJ6"/>
<name>A0A316DFJ6_9BACT</name>
<feature type="compositionally biased region" description="Basic and acidic residues" evidence="1">
    <location>
        <begin position="1"/>
        <end position="21"/>
    </location>
</feature>
<comment type="caution">
    <text evidence="2">The sequence shown here is derived from an EMBL/GenBank/DDBJ whole genome shotgun (WGS) entry which is preliminary data.</text>
</comment>
<protein>
    <submittedName>
        <fullName evidence="2">Uncharacterized protein</fullName>
    </submittedName>
</protein>
<feature type="non-terminal residue" evidence="2">
    <location>
        <position position="1"/>
    </location>
</feature>
<dbReference type="EMBL" id="QGGO01000047">
    <property type="protein sequence ID" value="PWK16695.1"/>
    <property type="molecule type" value="Genomic_DNA"/>
</dbReference>
<accession>A0A316DFJ6</accession>
<evidence type="ECO:0000313" key="3">
    <source>
        <dbReference type="Proteomes" id="UP000245489"/>
    </source>
</evidence>
<evidence type="ECO:0000256" key="1">
    <source>
        <dbReference type="SAM" id="MobiDB-lite"/>
    </source>
</evidence>
<gene>
    <name evidence="2" type="ORF">LV89_04810</name>
</gene>
<keyword evidence="3" id="KW-1185">Reference proteome</keyword>
<organism evidence="2 3">
    <name type="scientific">Arcicella aurantiaca</name>
    <dbReference type="NCBI Taxonomy" id="591202"/>
    <lineage>
        <taxon>Bacteria</taxon>
        <taxon>Pseudomonadati</taxon>
        <taxon>Bacteroidota</taxon>
        <taxon>Cytophagia</taxon>
        <taxon>Cytophagales</taxon>
        <taxon>Flectobacillaceae</taxon>
        <taxon>Arcicella</taxon>
    </lineage>
</organism>
<evidence type="ECO:0000313" key="2">
    <source>
        <dbReference type="EMBL" id="PWK16695.1"/>
    </source>
</evidence>
<proteinExistence type="predicted"/>